<proteinExistence type="predicted"/>
<feature type="transmembrane region" description="Helical" evidence="2">
    <location>
        <begin position="103"/>
        <end position="126"/>
    </location>
</feature>
<feature type="compositionally biased region" description="Low complexity" evidence="1">
    <location>
        <begin position="8"/>
        <end position="18"/>
    </location>
</feature>
<reference evidence="3" key="2">
    <citation type="submission" date="2023-05" db="EMBL/GenBank/DDBJ databases">
        <authorList>
            <consortium name="Lawrence Berkeley National Laboratory"/>
            <person name="Steindorff A."/>
            <person name="Hensen N."/>
            <person name="Bonometti L."/>
            <person name="Westerberg I."/>
            <person name="Brannstrom I.O."/>
            <person name="Guillou S."/>
            <person name="Cros-Aarteil S."/>
            <person name="Calhoun S."/>
            <person name="Haridas S."/>
            <person name="Kuo A."/>
            <person name="Mondo S."/>
            <person name="Pangilinan J."/>
            <person name="Riley R."/>
            <person name="Labutti K."/>
            <person name="Andreopoulos B."/>
            <person name="Lipzen A."/>
            <person name="Chen C."/>
            <person name="Yanf M."/>
            <person name="Daum C."/>
            <person name="Ng V."/>
            <person name="Clum A."/>
            <person name="Ohm R."/>
            <person name="Martin F."/>
            <person name="Silar P."/>
            <person name="Natvig D."/>
            <person name="Lalanne C."/>
            <person name="Gautier V."/>
            <person name="Ament-Velasquez S.L."/>
            <person name="Kruys A."/>
            <person name="Hutchinson M.I."/>
            <person name="Powell A.J."/>
            <person name="Barry K."/>
            <person name="Miller A.N."/>
            <person name="Grigoriev I.V."/>
            <person name="Debuchy R."/>
            <person name="Gladieux P."/>
            <person name="Thoren M.H."/>
            <person name="Johannesson H."/>
        </authorList>
    </citation>
    <scope>NUCLEOTIDE SEQUENCE</scope>
    <source>
        <strain evidence="3">CBS 141.50</strain>
    </source>
</reference>
<evidence type="ECO:0000256" key="2">
    <source>
        <dbReference type="SAM" id="Phobius"/>
    </source>
</evidence>
<dbReference type="GeneID" id="87817713"/>
<accession>A0AAN6V1I7</accession>
<organism evidence="3 4">
    <name type="scientific">Dichotomopilus funicola</name>
    <dbReference type="NCBI Taxonomy" id="1934379"/>
    <lineage>
        <taxon>Eukaryota</taxon>
        <taxon>Fungi</taxon>
        <taxon>Dikarya</taxon>
        <taxon>Ascomycota</taxon>
        <taxon>Pezizomycotina</taxon>
        <taxon>Sordariomycetes</taxon>
        <taxon>Sordariomycetidae</taxon>
        <taxon>Sordariales</taxon>
        <taxon>Chaetomiaceae</taxon>
        <taxon>Dichotomopilus</taxon>
    </lineage>
</organism>
<sequence length="128" mass="13352">MCMLVVEPTTDITTNTTTKPPPQHPYPITRGLCARTRTLAELDALYPSVVPNAGDEGADDAGSACPRPPPAAVTVPLRRHEGREGAGVGGMLEMGILEMGCQVRWVVVVMAVAVMVAAEAAVIAVVDC</sequence>
<keyword evidence="2" id="KW-0472">Membrane</keyword>
<feature type="region of interest" description="Disordered" evidence="1">
    <location>
        <begin position="7"/>
        <end position="27"/>
    </location>
</feature>
<dbReference type="Proteomes" id="UP001302676">
    <property type="component" value="Unassembled WGS sequence"/>
</dbReference>
<comment type="caution">
    <text evidence="3">The sequence shown here is derived from an EMBL/GenBank/DDBJ whole genome shotgun (WGS) entry which is preliminary data.</text>
</comment>
<keyword evidence="2" id="KW-0812">Transmembrane</keyword>
<reference evidence="3" key="1">
    <citation type="journal article" date="2023" name="Mol. Phylogenet. Evol.">
        <title>Genome-scale phylogeny and comparative genomics of the fungal order Sordariales.</title>
        <authorList>
            <person name="Hensen N."/>
            <person name="Bonometti L."/>
            <person name="Westerberg I."/>
            <person name="Brannstrom I.O."/>
            <person name="Guillou S."/>
            <person name="Cros-Aarteil S."/>
            <person name="Calhoun S."/>
            <person name="Haridas S."/>
            <person name="Kuo A."/>
            <person name="Mondo S."/>
            <person name="Pangilinan J."/>
            <person name="Riley R."/>
            <person name="LaButti K."/>
            <person name="Andreopoulos B."/>
            <person name="Lipzen A."/>
            <person name="Chen C."/>
            <person name="Yan M."/>
            <person name="Daum C."/>
            <person name="Ng V."/>
            <person name="Clum A."/>
            <person name="Steindorff A."/>
            <person name="Ohm R.A."/>
            <person name="Martin F."/>
            <person name="Silar P."/>
            <person name="Natvig D.O."/>
            <person name="Lalanne C."/>
            <person name="Gautier V."/>
            <person name="Ament-Velasquez S.L."/>
            <person name="Kruys A."/>
            <person name="Hutchinson M.I."/>
            <person name="Powell A.J."/>
            <person name="Barry K."/>
            <person name="Miller A.N."/>
            <person name="Grigoriev I.V."/>
            <person name="Debuchy R."/>
            <person name="Gladieux P."/>
            <person name="Hiltunen Thoren M."/>
            <person name="Johannesson H."/>
        </authorList>
    </citation>
    <scope>NUCLEOTIDE SEQUENCE</scope>
    <source>
        <strain evidence="3">CBS 141.50</strain>
    </source>
</reference>
<protein>
    <submittedName>
        <fullName evidence="3">Uncharacterized protein</fullName>
    </submittedName>
</protein>
<dbReference type="RefSeq" id="XP_062636100.1">
    <property type="nucleotide sequence ID" value="XM_062781100.1"/>
</dbReference>
<keyword evidence="2" id="KW-1133">Transmembrane helix</keyword>
<evidence type="ECO:0000256" key="1">
    <source>
        <dbReference type="SAM" id="MobiDB-lite"/>
    </source>
</evidence>
<evidence type="ECO:0000313" key="3">
    <source>
        <dbReference type="EMBL" id="KAK4142729.1"/>
    </source>
</evidence>
<gene>
    <name evidence="3" type="ORF">C8A04DRAFT_29687</name>
</gene>
<dbReference type="EMBL" id="MU853594">
    <property type="protein sequence ID" value="KAK4142729.1"/>
    <property type="molecule type" value="Genomic_DNA"/>
</dbReference>
<dbReference type="AlphaFoldDB" id="A0AAN6V1I7"/>
<keyword evidence="4" id="KW-1185">Reference proteome</keyword>
<evidence type="ECO:0000313" key="4">
    <source>
        <dbReference type="Proteomes" id="UP001302676"/>
    </source>
</evidence>
<name>A0AAN6V1I7_9PEZI</name>